<dbReference type="EMBL" id="CP140635">
    <property type="protein sequence ID" value="WQN36646.1"/>
    <property type="molecule type" value="Genomic_DNA"/>
</dbReference>
<evidence type="ECO:0000256" key="3">
    <source>
        <dbReference type="ARBA" id="ARBA00022839"/>
    </source>
</evidence>
<sequence length="245" mass="27052">MDIAPLSVLRLCDTETTGFPPRAEMCEIGWVDFVLYPDGWRIVGEHQSRFVNPGHPIPAKCTEIHGITDDMVVDGMDPNEARAFLSRGPVVLGAHNAAFDKQFVRSALPWICTLECARHVWPQAPNHKNETLKEFLGITVDGDAHRAGYDAAVSAGIFLQLIKHLTIEEMLAHSDPGAVPLKMPFGVHKGSRFTEIPDSYLKFIVGSDMRKGVKTAAQNEINRRTAAKPLAPAARLRSSSWDRGF</sequence>
<reference evidence="5 6" key="1">
    <citation type="submission" date="2023-12" db="EMBL/GenBank/DDBJ databases">
        <authorList>
            <person name="Menendez E."/>
            <person name="Kaur S."/>
            <person name="Flores-Felix J.D."/>
            <person name="diCenzo G.C."/>
            <person name="Peix A."/>
            <person name="Velazquez E."/>
        </authorList>
    </citation>
    <scope>NUCLEOTIDE SEQUENCE [LARGE SCALE GENOMIC DNA]</scope>
    <source>
        <strain evidence="5 6">CIP 108029</strain>
    </source>
</reference>
<feature type="domain" description="Exonuclease" evidence="4">
    <location>
        <begin position="8"/>
        <end position="167"/>
    </location>
</feature>
<dbReference type="Proteomes" id="UP001322785">
    <property type="component" value="Chromosome"/>
</dbReference>
<evidence type="ECO:0000256" key="2">
    <source>
        <dbReference type="ARBA" id="ARBA00022801"/>
    </source>
</evidence>
<gene>
    <name evidence="5" type="ORF">U5G49_001735</name>
</gene>
<dbReference type="SUPFAM" id="SSF53098">
    <property type="entry name" value="Ribonuclease H-like"/>
    <property type="match status" value="1"/>
</dbReference>
<evidence type="ECO:0000313" key="6">
    <source>
        <dbReference type="Proteomes" id="UP001322785"/>
    </source>
</evidence>
<proteinExistence type="predicted"/>
<evidence type="ECO:0000313" key="5">
    <source>
        <dbReference type="EMBL" id="WQN36646.1"/>
    </source>
</evidence>
<evidence type="ECO:0000256" key="1">
    <source>
        <dbReference type="ARBA" id="ARBA00022722"/>
    </source>
</evidence>
<dbReference type="PANTHER" id="PTHR30231:SF4">
    <property type="entry name" value="PROTEIN NEN2"/>
    <property type="match status" value="1"/>
</dbReference>
<keyword evidence="2" id="KW-0378">Hydrolase</keyword>
<dbReference type="Pfam" id="PF00929">
    <property type="entry name" value="RNase_T"/>
    <property type="match status" value="1"/>
</dbReference>
<protein>
    <submittedName>
        <fullName evidence="5">3'-5' exonuclease</fullName>
    </submittedName>
</protein>
<dbReference type="InterPro" id="IPR036397">
    <property type="entry name" value="RNaseH_sf"/>
</dbReference>
<dbReference type="InterPro" id="IPR013520">
    <property type="entry name" value="Ribonucl_H"/>
</dbReference>
<keyword evidence="1" id="KW-0540">Nuclease</keyword>
<keyword evidence="6" id="KW-1185">Reference proteome</keyword>
<dbReference type="CDD" id="cd06127">
    <property type="entry name" value="DEDDh"/>
    <property type="match status" value="1"/>
</dbReference>
<dbReference type="RefSeq" id="WP_193444967.1">
    <property type="nucleotide sequence ID" value="NZ_BSOQ01000045.1"/>
</dbReference>
<dbReference type="SMART" id="SM00479">
    <property type="entry name" value="EXOIII"/>
    <property type="match status" value="1"/>
</dbReference>
<evidence type="ECO:0000259" key="4">
    <source>
        <dbReference type="SMART" id="SM00479"/>
    </source>
</evidence>
<dbReference type="InterPro" id="IPR012337">
    <property type="entry name" value="RNaseH-like_sf"/>
</dbReference>
<accession>A0ABZ0ZAZ8</accession>
<dbReference type="GO" id="GO:0004527">
    <property type="term" value="F:exonuclease activity"/>
    <property type="evidence" value="ECO:0007669"/>
    <property type="project" value="UniProtKB-KW"/>
</dbReference>
<dbReference type="Gene3D" id="3.30.420.10">
    <property type="entry name" value="Ribonuclease H-like superfamily/Ribonuclease H"/>
    <property type="match status" value="1"/>
</dbReference>
<dbReference type="PANTHER" id="PTHR30231">
    <property type="entry name" value="DNA POLYMERASE III SUBUNIT EPSILON"/>
    <property type="match status" value="1"/>
</dbReference>
<name>A0ABZ0ZAZ8_9HYPH</name>
<keyword evidence="3 5" id="KW-0269">Exonuclease</keyword>
<organism evidence="5 6">
    <name type="scientific">Rhizobium indigoferae</name>
    <dbReference type="NCBI Taxonomy" id="158891"/>
    <lineage>
        <taxon>Bacteria</taxon>
        <taxon>Pseudomonadati</taxon>
        <taxon>Pseudomonadota</taxon>
        <taxon>Alphaproteobacteria</taxon>
        <taxon>Hyphomicrobiales</taxon>
        <taxon>Rhizobiaceae</taxon>
        <taxon>Rhizobium/Agrobacterium group</taxon>
        <taxon>Rhizobium</taxon>
    </lineage>
</organism>